<evidence type="ECO:0000256" key="1">
    <source>
        <dbReference type="PROSITE-ProRule" id="PRU00047"/>
    </source>
</evidence>
<dbReference type="PROSITE" id="PS50158">
    <property type="entry name" value="ZF_CCHC"/>
    <property type="match status" value="3"/>
</dbReference>
<gene>
    <name evidence="4" type="ORF">SEMRO_256_G100560.1</name>
</gene>
<dbReference type="GO" id="GO:0008270">
    <property type="term" value="F:zinc ion binding"/>
    <property type="evidence" value="ECO:0007669"/>
    <property type="project" value="UniProtKB-KW"/>
</dbReference>
<feature type="region of interest" description="Disordered" evidence="2">
    <location>
        <begin position="153"/>
        <end position="223"/>
    </location>
</feature>
<keyword evidence="5" id="KW-1185">Reference proteome</keyword>
<feature type="compositionally biased region" description="Basic and acidic residues" evidence="2">
    <location>
        <begin position="30"/>
        <end position="48"/>
    </location>
</feature>
<dbReference type="PANTHER" id="PTHR46242">
    <property type="entry name" value="ZINC FINGER CCHC DOMAIN-CONTAINING PROTEIN 9 ZCCHC9"/>
    <property type="match status" value="1"/>
</dbReference>
<dbReference type="SUPFAM" id="SSF57756">
    <property type="entry name" value="Retrovirus zinc finger-like domains"/>
    <property type="match status" value="2"/>
</dbReference>
<feature type="compositionally biased region" description="Basic residues" evidence="2">
    <location>
        <begin position="213"/>
        <end position="223"/>
    </location>
</feature>
<accession>A0A9N8DUE5</accession>
<dbReference type="GO" id="GO:0005730">
    <property type="term" value="C:nucleolus"/>
    <property type="evidence" value="ECO:0007669"/>
    <property type="project" value="TreeGrafter"/>
</dbReference>
<reference evidence="4" key="1">
    <citation type="submission" date="2020-06" db="EMBL/GenBank/DDBJ databases">
        <authorList>
            <consortium name="Plant Systems Biology data submission"/>
        </authorList>
    </citation>
    <scope>NUCLEOTIDE SEQUENCE</scope>
    <source>
        <strain evidence="4">D6</strain>
    </source>
</reference>
<keyword evidence="1" id="KW-0863">Zinc-finger</keyword>
<dbReference type="PANTHER" id="PTHR46242:SF1">
    <property type="entry name" value="ZINC FINGER CCHC DOMAIN-CONTAINING PROTEIN 9"/>
    <property type="match status" value="1"/>
</dbReference>
<dbReference type="GO" id="GO:0003676">
    <property type="term" value="F:nucleic acid binding"/>
    <property type="evidence" value="ECO:0007669"/>
    <property type="project" value="InterPro"/>
</dbReference>
<dbReference type="InterPro" id="IPR001878">
    <property type="entry name" value="Znf_CCHC"/>
</dbReference>
<dbReference type="Gene3D" id="4.10.60.10">
    <property type="entry name" value="Zinc finger, CCHC-type"/>
    <property type="match status" value="2"/>
</dbReference>
<feature type="compositionally biased region" description="Basic residues" evidence="2">
    <location>
        <begin position="17"/>
        <end position="29"/>
    </location>
</feature>
<dbReference type="InterPro" id="IPR036875">
    <property type="entry name" value="Znf_CCHC_sf"/>
</dbReference>
<evidence type="ECO:0000259" key="3">
    <source>
        <dbReference type="PROSITE" id="PS50158"/>
    </source>
</evidence>
<feature type="domain" description="CCHC-type" evidence="3">
    <location>
        <begin position="145"/>
        <end position="160"/>
    </location>
</feature>
<dbReference type="Pfam" id="PF00098">
    <property type="entry name" value="zf-CCHC"/>
    <property type="match status" value="2"/>
</dbReference>
<evidence type="ECO:0000256" key="2">
    <source>
        <dbReference type="SAM" id="MobiDB-lite"/>
    </source>
</evidence>
<organism evidence="4 5">
    <name type="scientific">Seminavis robusta</name>
    <dbReference type="NCBI Taxonomy" id="568900"/>
    <lineage>
        <taxon>Eukaryota</taxon>
        <taxon>Sar</taxon>
        <taxon>Stramenopiles</taxon>
        <taxon>Ochrophyta</taxon>
        <taxon>Bacillariophyta</taxon>
        <taxon>Bacillariophyceae</taxon>
        <taxon>Bacillariophycidae</taxon>
        <taxon>Naviculales</taxon>
        <taxon>Naviculaceae</taxon>
        <taxon>Seminavis</taxon>
    </lineage>
</organism>
<evidence type="ECO:0000313" key="4">
    <source>
        <dbReference type="EMBL" id="CAB9506149.1"/>
    </source>
</evidence>
<name>A0A9N8DUE5_9STRA</name>
<dbReference type="InterPro" id="IPR042246">
    <property type="entry name" value="ZCCHC9"/>
</dbReference>
<proteinExistence type="predicted"/>
<evidence type="ECO:0000313" key="5">
    <source>
        <dbReference type="Proteomes" id="UP001153069"/>
    </source>
</evidence>
<dbReference type="EMBL" id="CAICTM010000255">
    <property type="protein sequence ID" value="CAB9506149.1"/>
    <property type="molecule type" value="Genomic_DNA"/>
</dbReference>
<protein>
    <submittedName>
        <fullName evidence="4">Zinc finger, CCHC domain containing</fullName>
    </submittedName>
</protein>
<sequence>MTGTTTTTTPPSASNKMTKHNKKRGPKPKMTKEERRAKYTQLARDRETRRRKKLQHANVICYNCRERGHAVADCPNNTGERKKTQSTICFKCGSTEHSLSQCPKRQNSNSSDLPFCHCFICHQTGHLSSKCPQNEKGIFVNGGACKKCGSKQHTSKQCPENQDNNNKKKEKSVTGLPEINPQSLMEGKGDDLAGISEEPTTTTDTTDKPEKKQQKKKRRVVKF</sequence>
<comment type="caution">
    <text evidence="4">The sequence shown here is derived from an EMBL/GenBank/DDBJ whole genome shotgun (WGS) entry which is preliminary data.</text>
</comment>
<dbReference type="AlphaFoldDB" id="A0A9N8DUE5"/>
<keyword evidence="1" id="KW-0862">Zinc</keyword>
<feature type="region of interest" description="Disordered" evidence="2">
    <location>
        <begin position="1"/>
        <end position="50"/>
    </location>
</feature>
<keyword evidence="1" id="KW-0479">Metal-binding</keyword>
<feature type="domain" description="CCHC-type" evidence="3">
    <location>
        <begin position="61"/>
        <end position="76"/>
    </location>
</feature>
<dbReference type="SMART" id="SM00343">
    <property type="entry name" value="ZnF_C2HC"/>
    <property type="match status" value="4"/>
</dbReference>
<feature type="domain" description="CCHC-type" evidence="3">
    <location>
        <begin position="118"/>
        <end position="133"/>
    </location>
</feature>
<dbReference type="Proteomes" id="UP001153069">
    <property type="component" value="Unassembled WGS sequence"/>
</dbReference>
<dbReference type="OrthoDB" id="3863715at2759"/>